<dbReference type="EMBL" id="JAEVFJ010000007">
    <property type="protein sequence ID" value="KAH8103451.1"/>
    <property type="molecule type" value="Genomic_DNA"/>
</dbReference>
<sequence length="342" mass="38595">MSFWHENTREARLQKIEVYRVVTYFIAGVFLREMIFALRYDWNLIRGRKHTGIPIAVLYFLCRHITTASLFTGLASRTRPVTGFSVEVMSVLAHVKQGLTLMGHVLAYQILVVRVVAIWRHMVVGWFLYIVMLVLWILNLYASTQIKGAYENSHLTLGIGLTMSTLNSSLLILCIVGLIRAHRNEDFPTAQPTDGYRGQSTLYMLYSEGAYYFVIVWCFQISITTIDLVNFDPQRSILGVFGTVVLAVFSMCACRVHQDMVNRSKISPMAHTPSLPLTIATLVQDHRDDSVSIRSASIPPSHLQLLQAPSNFSRLTSSTSWRTTPTADSIELGMVVHHRVGT</sequence>
<dbReference type="OrthoDB" id="2757176at2759"/>
<keyword evidence="1" id="KW-0472">Membrane</keyword>
<keyword evidence="3" id="KW-1185">Reference proteome</keyword>
<dbReference type="AlphaFoldDB" id="A0A8K0UVF3"/>
<keyword evidence="1" id="KW-1133">Transmembrane helix</keyword>
<reference evidence="2" key="1">
    <citation type="journal article" date="2021" name="New Phytol.">
        <title>Evolutionary innovations through gain and loss of genes in the ectomycorrhizal Boletales.</title>
        <authorList>
            <person name="Wu G."/>
            <person name="Miyauchi S."/>
            <person name="Morin E."/>
            <person name="Kuo A."/>
            <person name="Drula E."/>
            <person name="Varga T."/>
            <person name="Kohler A."/>
            <person name="Feng B."/>
            <person name="Cao Y."/>
            <person name="Lipzen A."/>
            <person name="Daum C."/>
            <person name="Hundley H."/>
            <person name="Pangilinan J."/>
            <person name="Johnson J."/>
            <person name="Barry K."/>
            <person name="LaButti K."/>
            <person name="Ng V."/>
            <person name="Ahrendt S."/>
            <person name="Min B."/>
            <person name="Choi I.G."/>
            <person name="Park H."/>
            <person name="Plett J.M."/>
            <person name="Magnuson J."/>
            <person name="Spatafora J.W."/>
            <person name="Nagy L.G."/>
            <person name="Henrissat B."/>
            <person name="Grigoriev I.V."/>
            <person name="Yang Z.L."/>
            <person name="Xu J."/>
            <person name="Martin F.M."/>
        </authorList>
    </citation>
    <scope>NUCLEOTIDE SEQUENCE</scope>
    <source>
        <strain evidence="2">KKN 215</strain>
    </source>
</reference>
<feature type="transmembrane region" description="Helical" evidence="1">
    <location>
        <begin position="237"/>
        <end position="256"/>
    </location>
</feature>
<evidence type="ECO:0000313" key="3">
    <source>
        <dbReference type="Proteomes" id="UP000813824"/>
    </source>
</evidence>
<evidence type="ECO:0000256" key="1">
    <source>
        <dbReference type="SAM" id="Phobius"/>
    </source>
</evidence>
<protein>
    <submittedName>
        <fullName evidence="2">Uncharacterized protein</fullName>
    </submittedName>
</protein>
<proteinExistence type="predicted"/>
<organism evidence="2 3">
    <name type="scientific">Cristinia sonorae</name>
    <dbReference type="NCBI Taxonomy" id="1940300"/>
    <lineage>
        <taxon>Eukaryota</taxon>
        <taxon>Fungi</taxon>
        <taxon>Dikarya</taxon>
        <taxon>Basidiomycota</taxon>
        <taxon>Agaricomycotina</taxon>
        <taxon>Agaricomycetes</taxon>
        <taxon>Agaricomycetidae</taxon>
        <taxon>Agaricales</taxon>
        <taxon>Pleurotineae</taxon>
        <taxon>Stephanosporaceae</taxon>
        <taxon>Cristinia</taxon>
    </lineage>
</organism>
<accession>A0A8K0UVF3</accession>
<feature type="transmembrane region" description="Helical" evidence="1">
    <location>
        <begin position="123"/>
        <end position="142"/>
    </location>
</feature>
<feature type="transmembrane region" description="Helical" evidence="1">
    <location>
        <begin position="52"/>
        <end position="75"/>
    </location>
</feature>
<gene>
    <name evidence="2" type="ORF">BXZ70DRAFT_730992</name>
</gene>
<feature type="transmembrane region" description="Helical" evidence="1">
    <location>
        <begin position="210"/>
        <end position="231"/>
    </location>
</feature>
<feature type="transmembrane region" description="Helical" evidence="1">
    <location>
        <begin position="21"/>
        <end position="40"/>
    </location>
</feature>
<feature type="transmembrane region" description="Helical" evidence="1">
    <location>
        <begin position="154"/>
        <end position="179"/>
    </location>
</feature>
<name>A0A8K0UVF3_9AGAR</name>
<dbReference type="Proteomes" id="UP000813824">
    <property type="component" value="Unassembled WGS sequence"/>
</dbReference>
<comment type="caution">
    <text evidence="2">The sequence shown here is derived from an EMBL/GenBank/DDBJ whole genome shotgun (WGS) entry which is preliminary data.</text>
</comment>
<keyword evidence="1" id="KW-0812">Transmembrane</keyword>
<evidence type="ECO:0000313" key="2">
    <source>
        <dbReference type="EMBL" id="KAH8103451.1"/>
    </source>
</evidence>